<reference evidence="3 4" key="1">
    <citation type="submission" date="2019-07" db="EMBL/GenBank/DDBJ databases">
        <title>Microbispora hainanensis DSM 45428.</title>
        <authorList>
            <person name="Thawai C."/>
        </authorList>
    </citation>
    <scope>NUCLEOTIDE SEQUENCE [LARGE SCALE GENOMIC DNA]</scope>
    <source>
        <strain evidence="3 4">DSM 45428</strain>
    </source>
</reference>
<organism evidence="3 4">
    <name type="scientific">Microbispora hainanensis</name>
    <dbReference type="NCBI Taxonomy" id="568844"/>
    <lineage>
        <taxon>Bacteria</taxon>
        <taxon>Bacillati</taxon>
        <taxon>Actinomycetota</taxon>
        <taxon>Actinomycetes</taxon>
        <taxon>Streptosporangiales</taxon>
        <taxon>Streptosporangiaceae</taxon>
        <taxon>Microbispora</taxon>
    </lineage>
</organism>
<dbReference type="AlphaFoldDB" id="A0A544YMB0"/>
<name>A0A544YMB0_9ACTN</name>
<dbReference type="RefSeq" id="WP_142622737.1">
    <property type="nucleotide sequence ID" value="NZ_VIRM01000039.1"/>
</dbReference>
<evidence type="ECO:0000259" key="2">
    <source>
        <dbReference type="Pfam" id="PF07812"/>
    </source>
</evidence>
<dbReference type="Pfam" id="PF07812">
    <property type="entry name" value="TfuA"/>
    <property type="match status" value="1"/>
</dbReference>
<feature type="domain" description="TfuA-like core" evidence="2">
    <location>
        <begin position="52"/>
        <end position="171"/>
    </location>
</feature>
<protein>
    <recommendedName>
        <fullName evidence="2">TfuA-like core domain-containing protein</fullName>
    </recommendedName>
</protein>
<dbReference type="Proteomes" id="UP000316541">
    <property type="component" value="Unassembled WGS sequence"/>
</dbReference>
<feature type="compositionally biased region" description="Basic and acidic residues" evidence="1">
    <location>
        <begin position="231"/>
        <end position="250"/>
    </location>
</feature>
<sequence length="467" mass="50930">MSSPNVVVYTGPTVSHHEVLSVVPHARVRPPVARGDLLAETWSSDDTAVIIDGYYRERLSVGHKEILWLLDEGVHVIGAASMGALRAAELSPYGMSGAGTVFDMYATGEVDGDDEVAVVHGPADRGYPAVTVALVNIRYGCREGARTGLVPAEAGDRIVRAAKALPFMRRTWHELDAAVGSGDREHLATLERLIGTGEWDVKRRDAMAALRAAGERAEAKPGAKPGAGSDAKSDAKSDAGSDERSDERSDAWTAGTALTGITHYEALRWRSRREYAPGRSMTDLDVLNAGRLFGDDYPHLHEEALTGLLPGFAADQGLGLEAYARARLGVAESAALPPVLASWLTETELAALPVAEQLRLVMVRVWPAWQSEDWRPVVLERVRESGHWHEWSEIVERADEAAERTRGRLAVPPPEICAKIFLRRWHRKGTSAEVELARRGFTGMPELGHTVRRFFALDVQNARAAAR</sequence>
<comment type="caution">
    <text evidence="3">The sequence shown here is derived from an EMBL/GenBank/DDBJ whole genome shotgun (WGS) entry which is preliminary data.</text>
</comment>
<dbReference type="InterPro" id="IPR012924">
    <property type="entry name" value="TfuA_core"/>
</dbReference>
<evidence type="ECO:0000256" key="1">
    <source>
        <dbReference type="SAM" id="MobiDB-lite"/>
    </source>
</evidence>
<dbReference type="EMBL" id="VIRM01000039">
    <property type="protein sequence ID" value="TQS17925.1"/>
    <property type="molecule type" value="Genomic_DNA"/>
</dbReference>
<accession>A0A544YMB0</accession>
<proteinExistence type="predicted"/>
<evidence type="ECO:0000313" key="3">
    <source>
        <dbReference type="EMBL" id="TQS17925.1"/>
    </source>
</evidence>
<gene>
    <name evidence="3" type="ORF">FLX08_27185</name>
</gene>
<evidence type="ECO:0000313" key="4">
    <source>
        <dbReference type="Proteomes" id="UP000316541"/>
    </source>
</evidence>
<feature type="region of interest" description="Disordered" evidence="1">
    <location>
        <begin position="212"/>
        <end position="252"/>
    </location>
</feature>